<dbReference type="GeneID" id="12511448"/>
<reference evidence="1 2" key="1">
    <citation type="journal article" date="2012" name="PLoS ONE">
        <title>The genome characteristics and predicted function of methyl-group oxidation pathway in the obligate aceticlastic methanogens, Methanosaeta spp.</title>
        <authorList>
            <person name="Zhu J."/>
            <person name="Zheng H."/>
            <person name="Ai G."/>
            <person name="Zhang G."/>
            <person name="Liu D."/>
            <person name="Liu X."/>
            <person name="Dong X."/>
        </authorList>
    </citation>
    <scope>NUCLEOTIDE SEQUENCE [LARGE SCALE GENOMIC DNA]</scope>
    <source>
        <strain evidence="1 2">6Ac</strain>
    </source>
</reference>
<organism evidence="1 2">
    <name type="scientific">Methanothrix harundinacea (strain 6Ac)</name>
    <name type="common">Methanosaeta harundinacea</name>
    <dbReference type="NCBI Taxonomy" id="1110509"/>
    <lineage>
        <taxon>Archaea</taxon>
        <taxon>Methanobacteriati</taxon>
        <taxon>Methanobacteriota</taxon>
        <taxon>Stenosarchaea group</taxon>
        <taxon>Methanomicrobia</taxon>
        <taxon>Methanotrichales</taxon>
        <taxon>Methanotrichaceae</taxon>
        <taxon>Methanothrix</taxon>
    </lineage>
</organism>
<dbReference type="AlphaFoldDB" id="G7WQI8"/>
<name>G7WQI8_METH6</name>
<dbReference type="STRING" id="1110509.Mhar_2270"/>
<evidence type="ECO:0000313" key="2">
    <source>
        <dbReference type="Proteomes" id="UP000005877"/>
    </source>
</evidence>
<keyword evidence="2" id="KW-1185">Reference proteome</keyword>
<protein>
    <submittedName>
        <fullName evidence="1">Uncharacterized protein</fullName>
    </submittedName>
</protein>
<dbReference type="Proteomes" id="UP000005877">
    <property type="component" value="Chromosome"/>
</dbReference>
<sequence length="231" mass="23363">MNLRWIALSALITITLISGLSMAEEEPIPMNDSINDSVAATAEAVEMAPVAEIPAPEDAAALVQSLEGSWILNMADGQTSMMVHQREGLLFGAANSEAPKPWNGVVTGEASEGGFEVQILSLQDGVLVSTVIVGSATADDLSGSFVQSDSQGKVSQGIVTGFLLSPDTSGYEPANVPAAVAPAAAAVAPAPEIPAAAPPAQDTTASGGIKPVDVTTFRDRFAVGAGAPLPV</sequence>
<gene>
    <name evidence="1" type="ordered locus">Mhar_2270</name>
</gene>
<proteinExistence type="predicted"/>
<dbReference type="EMBL" id="CP003117">
    <property type="protein sequence ID" value="AET65622.1"/>
    <property type="molecule type" value="Genomic_DNA"/>
</dbReference>
<evidence type="ECO:0000313" key="1">
    <source>
        <dbReference type="EMBL" id="AET65622.1"/>
    </source>
</evidence>
<dbReference type="HOGENOM" id="CLU_1197640_0_0_2"/>
<dbReference type="RefSeq" id="WP_014587798.1">
    <property type="nucleotide sequence ID" value="NC_017527.1"/>
</dbReference>
<accession>G7WQI8</accession>
<dbReference type="KEGG" id="mhi:Mhar_2270"/>
<dbReference type="PATRIC" id="fig|1110509.7.peg.2511"/>